<keyword evidence="4" id="KW-1185">Reference proteome</keyword>
<accession>A0A1B9G6G1</accession>
<reference evidence="3" key="4">
    <citation type="submission" date="2024-02" db="EMBL/GenBank/DDBJ databases">
        <title>Comparative genomics of Cryptococcus and Kwoniella reveals pathogenesis evolution and contrasting modes of karyotype evolution via chromosome fusion or intercentromeric recombination.</title>
        <authorList>
            <person name="Coelho M.A."/>
            <person name="David-Palma M."/>
            <person name="Shea T."/>
            <person name="Bowers K."/>
            <person name="McGinley-Smith S."/>
            <person name="Mohammad A.W."/>
            <person name="Gnirke A."/>
            <person name="Yurkov A.M."/>
            <person name="Nowrousian M."/>
            <person name="Sun S."/>
            <person name="Cuomo C.A."/>
            <person name="Heitman J."/>
        </authorList>
    </citation>
    <scope>NUCLEOTIDE SEQUENCE</scope>
    <source>
        <strain evidence="3">CBS 10118</strain>
    </source>
</reference>
<dbReference type="AlphaFoldDB" id="A0A1B9G6G1"/>
<dbReference type="RefSeq" id="XP_019047661.1">
    <property type="nucleotide sequence ID" value="XM_019190913.1"/>
</dbReference>
<feature type="region of interest" description="Disordered" evidence="1">
    <location>
        <begin position="1"/>
        <end position="38"/>
    </location>
</feature>
<dbReference type="VEuPathDB" id="FungiDB:I302_04277"/>
<sequence length="322" mass="35537">MPPSRRRTTGESFDPSLRDLSIREPPPPDFNTATSSTALSPTFRSSITEHNKPNYVYLSPHLPSDKGWLSRTVIPRTDLLRHSTHYGSSNADTSRRYAIQQVKALTNSIINGLETYCGDLKDSARCDTIGYTAGTEDQMARLTQRLADDAVERWCGDCEGIVVPPSVLDEFNEVKQQTQTEGTVGCLIYSKDIQTLRPISPVMSVWNSVTSSLFHNDEVADPIANSQGGSAPTMRLYIGYSPHTDPNETRDALKQVAERLNELSQSTTIKSEDIHGPLRAFGAIRGLSTRAVDQAFLNRFTSCDPVVLGSDSTSVFARRSTY</sequence>
<reference evidence="2" key="3">
    <citation type="submission" date="2014-01" db="EMBL/GenBank/DDBJ databases">
        <title>Evolution of pathogenesis and genome organization in the Tremellales.</title>
        <authorList>
            <person name="Cuomo C."/>
            <person name="Litvintseva A."/>
            <person name="Heitman J."/>
            <person name="Chen Y."/>
            <person name="Sun S."/>
            <person name="Springer D."/>
            <person name="Dromer F."/>
            <person name="Young S."/>
            <person name="Zeng Q."/>
            <person name="Chapman S."/>
            <person name="Gujja S."/>
            <person name="Saif S."/>
            <person name="Birren B."/>
        </authorList>
    </citation>
    <scope>NUCLEOTIDE SEQUENCE</scope>
    <source>
        <strain evidence="2">CBS 10118</strain>
    </source>
</reference>
<protein>
    <submittedName>
        <fullName evidence="2">Uncharacterized protein</fullName>
    </submittedName>
</protein>
<dbReference type="EMBL" id="KI894020">
    <property type="protein sequence ID" value="OCF26591.1"/>
    <property type="molecule type" value="Genomic_DNA"/>
</dbReference>
<name>A0A1B9G6G1_9TREE</name>
<dbReference type="OrthoDB" id="10545435at2759"/>
<dbReference type="Proteomes" id="UP000092730">
    <property type="component" value="Chromosome 1"/>
</dbReference>
<dbReference type="KEGG" id="kbi:30208676"/>
<organism evidence="2">
    <name type="scientific">Kwoniella bestiolae CBS 10118</name>
    <dbReference type="NCBI Taxonomy" id="1296100"/>
    <lineage>
        <taxon>Eukaryota</taxon>
        <taxon>Fungi</taxon>
        <taxon>Dikarya</taxon>
        <taxon>Basidiomycota</taxon>
        <taxon>Agaricomycotina</taxon>
        <taxon>Tremellomycetes</taxon>
        <taxon>Tremellales</taxon>
        <taxon>Cryptococcaceae</taxon>
        <taxon>Kwoniella</taxon>
    </lineage>
</organism>
<gene>
    <name evidence="2" type="ORF">I302_04277</name>
    <name evidence="3" type="ORF">I302_100902</name>
</gene>
<evidence type="ECO:0000256" key="1">
    <source>
        <dbReference type="SAM" id="MobiDB-lite"/>
    </source>
</evidence>
<dbReference type="EMBL" id="CP144541">
    <property type="protein sequence ID" value="WVW78939.1"/>
    <property type="molecule type" value="Genomic_DNA"/>
</dbReference>
<reference evidence="3" key="2">
    <citation type="submission" date="2013-07" db="EMBL/GenBank/DDBJ databases">
        <authorList>
            <consortium name="The Broad Institute Genome Sequencing Platform"/>
            <person name="Cuomo C."/>
            <person name="Litvintseva A."/>
            <person name="Chen Y."/>
            <person name="Heitman J."/>
            <person name="Sun S."/>
            <person name="Springer D."/>
            <person name="Dromer F."/>
            <person name="Young S.K."/>
            <person name="Zeng Q."/>
            <person name="Gargeya S."/>
            <person name="Fitzgerald M."/>
            <person name="Abouelleil A."/>
            <person name="Alvarado L."/>
            <person name="Berlin A.M."/>
            <person name="Chapman S.B."/>
            <person name="Dewar J."/>
            <person name="Goldberg J."/>
            <person name="Griggs A."/>
            <person name="Gujja S."/>
            <person name="Hansen M."/>
            <person name="Howarth C."/>
            <person name="Imamovic A."/>
            <person name="Larimer J."/>
            <person name="McCowan C."/>
            <person name="Murphy C."/>
            <person name="Pearson M."/>
            <person name="Priest M."/>
            <person name="Roberts A."/>
            <person name="Saif S."/>
            <person name="Shea T."/>
            <person name="Sykes S."/>
            <person name="Wortman J."/>
            <person name="Nusbaum C."/>
            <person name="Birren B."/>
        </authorList>
    </citation>
    <scope>NUCLEOTIDE SEQUENCE</scope>
    <source>
        <strain evidence="3">CBS 10118</strain>
    </source>
</reference>
<evidence type="ECO:0000313" key="3">
    <source>
        <dbReference type="EMBL" id="WVW78939.1"/>
    </source>
</evidence>
<evidence type="ECO:0000313" key="4">
    <source>
        <dbReference type="Proteomes" id="UP000092730"/>
    </source>
</evidence>
<reference evidence="2" key="1">
    <citation type="submission" date="2013-07" db="EMBL/GenBank/DDBJ databases">
        <title>The Genome Sequence of Cryptococcus bestiolae CBS10118.</title>
        <authorList>
            <consortium name="The Broad Institute Genome Sequencing Platform"/>
            <person name="Cuomo C."/>
            <person name="Litvintseva A."/>
            <person name="Chen Y."/>
            <person name="Heitman J."/>
            <person name="Sun S."/>
            <person name="Springer D."/>
            <person name="Dromer F."/>
            <person name="Young S.K."/>
            <person name="Zeng Q."/>
            <person name="Gargeya S."/>
            <person name="Fitzgerald M."/>
            <person name="Abouelleil A."/>
            <person name="Alvarado L."/>
            <person name="Berlin A.M."/>
            <person name="Chapman S.B."/>
            <person name="Dewar J."/>
            <person name="Goldberg J."/>
            <person name="Griggs A."/>
            <person name="Gujja S."/>
            <person name="Hansen M."/>
            <person name="Howarth C."/>
            <person name="Imamovic A."/>
            <person name="Larimer J."/>
            <person name="McCowan C."/>
            <person name="Murphy C."/>
            <person name="Pearson M."/>
            <person name="Priest M."/>
            <person name="Roberts A."/>
            <person name="Saif S."/>
            <person name="Shea T."/>
            <person name="Sykes S."/>
            <person name="Wortman J."/>
            <person name="Nusbaum C."/>
            <person name="Birren B."/>
        </authorList>
    </citation>
    <scope>NUCLEOTIDE SEQUENCE [LARGE SCALE GENOMIC DNA]</scope>
    <source>
        <strain evidence="2">CBS 10118</strain>
    </source>
</reference>
<evidence type="ECO:0000313" key="2">
    <source>
        <dbReference type="EMBL" id="OCF26591.1"/>
    </source>
</evidence>
<dbReference type="GeneID" id="30208676"/>
<proteinExistence type="predicted"/>